<dbReference type="RefSeq" id="WP_258401403.1">
    <property type="nucleotide sequence ID" value="NZ_PXXW01000019.1"/>
</dbReference>
<accession>A0ABX9CL45</accession>
<gene>
    <name evidence="1" type="ORF">GAR05_02535</name>
</gene>
<keyword evidence="2" id="KW-1185">Reference proteome</keyword>
<organism evidence="1 2">
    <name type="scientific">Micromonospora saelicesensis</name>
    <dbReference type="NCBI Taxonomy" id="285676"/>
    <lineage>
        <taxon>Bacteria</taxon>
        <taxon>Bacillati</taxon>
        <taxon>Actinomycetota</taxon>
        <taxon>Actinomycetes</taxon>
        <taxon>Micromonosporales</taxon>
        <taxon>Micromonosporaceae</taxon>
        <taxon>Micromonospora</taxon>
    </lineage>
</organism>
<reference evidence="1 2" key="1">
    <citation type="submission" date="2018-03" db="EMBL/GenBank/DDBJ databases">
        <title>Genomic framework for the identification of Micromonospora saelicesensis and Micromonospora noduli.</title>
        <authorList>
            <person name="Riesco R."/>
            <person name="Trujillo M.E."/>
        </authorList>
    </citation>
    <scope>NUCLEOTIDE SEQUENCE [LARGE SCALE GENOMIC DNA]</scope>
    <source>
        <strain evidence="1 2">GAR05</strain>
    </source>
</reference>
<protein>
    <submittedName>
        <fullName evidence="1">Uncharacterized protein</fullName>
    </submittedName>
</protein>
<name>A0ABX9CL45_9ACTN</name>
<dbReference type="EMBL" id="PXXW01000019">
    <property type="protein sequence ID" value="RAN99786.1"/>
    <property type="molecule type" value="Genomic_DNA"/>
</dbReference>
<evidence type="ECO:0000313" key="2">
    <source>
        <dbReference type="Proteomes" id="UP000249334"/>
    </source>
</evidence>
<comment type="caution">
    <text evidence="1">The sequence shown here is derived from an EMBL/GenBank/DDBJ whole genome shotgun (WGS) entry which is preliminary data.</text>
</comment>
<sequence>MPTVNDDHPAHVDLAAAWESVDVRAAGDFWCTLEDRRPGLLPQRDAPLFFTALGRLLAGGDDPANRAALLRVLGHAYRHFDLLPHATTIGDAPLATVARHARPLWTPQLTIAAERALYRATHAIRGAAAQAGDGRAWWHVQVIGHDRPSPDIAILTVRQWRRLPF</sequence>
<proteinExistence type="predicted"/>
<dbReference type="Proteomes" id="UP000249334">
    <property type="component" value="Unassembled WGS sequence"/>
</dbReference>
<evidence type="ECO:0000313" key="1">
    <source>
        <dbReference type="EMBL" id="RAN99786.1"/>
    </source>
</evidence>